<dbReference type="AlphaFoldDB" id="A0A327RJ56"/>
<dbReference type="InterPro" id="IPR026341">
    <property type="entry name" value="T9SS_type_B"/>
</dbReference>
<dbReference type="RefSeq" id="WP_111622396.1">
    <property type="nucleotide sequence ID" value="NZ_QLLN01000002.1"/>
</dbReference>
<protein>
    <submittedName>
        <fullName evidence="1">Gliding motility-associated-like protein</fullName>
    </submittedName>
</protein>
<comment type="caution">
    <text evidence="1">The sequence shown here is derived from an EMBL/GenBank/DDBJ whole genome shotgun (WGS) entry which is preliminary data.</text>
</comment>
<dbReference type="OrthoDB" id="1652165at2"/>
<proteinExistence type="predicted"/>
<accession>A0A327RJ56</accession>
<dbReference type="EMBL" id="QLLN01000002">
    <property type="protein sequence ID" value="RAJ13717.1"/>
    <property type="molecule type" value="Genomic_DNA"/>
</dbReference>
<organism evidence="1 2">
    <name type="scientific">Arenibacter echinorum</name>
    <dbReference type="NCBI Taxonomy" id="440515"/>
    <lineage>
        <taxon>Bacteria</taxon>
        <taxon>Pseudomonadati</taxon>
        <taxon>Bacteroidota</taxon>
        <taxon>Flavobacteriia</taxon>
        <taxon>Flavobacteriales</taxon>
        <taxon>Flavobacteriaceae</taxon>
        <taxon>Arenibacter</taxon>
    </lineage>
</organism>
<sequence length="520" mass="58317">MNHFSGQLCIKLIIVVCFYSNFVHGEFRHNTIHTSLPLFSAWDETESNQGSISPHALAYSPHKEQTITIPKTLNTVAQNCRVQTVVYDEYGNTSFPRCETAPPTSIRLQVHSTIIRSNPQQTENFEYVNKWQQSTDGRNWENAISNVPGLGNQYIIPSSSTNYRFYRYVLIDEELPGSLCNFDYQVYEIFNVPQPDPPLSLGNIDACRSENRMLTVSIDEEVEWYEDLTVDWYDEPIGGNLLLANSATLLALTSGTYYAEARALPAPLGPPVPGSFVHDPDSILSCSSSQRTAVSIIVHDDPPKPTDETLSFCENTTITLSSDTSNVDYEWSTGETTSDINVSIPGIYTVTLTNGSGCSTTKTITLNQIEAPKIKTATSEEYTLTIIMDNNGDFEYSLDGYNYQDDNQFTNTEGGLYTLFAREKNNCGTTNLPYVHLVIPKFFTPNGDGIHDTFKISGAENLKPAQLSIFDRYGNLLKTTMNSPFEWDGSYNGRELPASDYWFQFKVNNNIKKGHFALKR</sequence>
<keyword evidence="2" id="KW-1185">Reference proteome</keyword>
<name>A0A327RJ56_9FLAO</name>
<gene>
    <name evidence="1" type="ORF">LV92_00830</name>
</gene>
<reference evidence="1 2" key="1">
    <citation type="submission" date="2018-06" db="EMBL/GenBank/DDBJ databases">
        <title>Genomic Encyclopedia of Archaeal and Bacterial Type Strains, Phase II (KMG-II): from individual species to whole genera.</title>
        <authorList>
            <person name="Goeker M."/>
        </authorList>
    </citation>
    <scope>NUCLEOTIDE SEQUENCE [LARGE SCALE GENOMIC DNA]</scope>
    <source>
        <strain evidence="1 2">DSM 23522</strain>
    </source>
</reference>
<dbReference type="Pfam" id="PF13585">
    <property type="entry name" value="CHU_C"/>
    <property type="match status" value="1"/>
</dbReference>
<dbReference type="NCBIfam" id="TIGR04131">
    <property type="entry name" value="Bac_Flav_CTERM"/>
    <property type="match status" value="1"/>
</dbReference>
<evidence type="ECO:0000313" key="2">
    <source>
        <dbReference type="Proteomes" id="UP000249696"/>
    </source>
</evidence>
<dbReference type="CDD" id="cd00146">
    <property type="entry name" value="PKD"/>
    <property type="match status" value="1"/>
</dbReference>
<dbReference type="Proteomes" id="UP000249696">
    <property type="component" value="Unassembled WGS sequence"/>
</dbReference>
<evidence type="ECO:0000313" key="1">
    <source>
        <dbReference type="EMBL" id="RAJ13717.1"/>
    </source>
</evidence>